<name>A0A6M3LGM1_9ZZZZ</name>
<accession>A0A6M3LGM1</accession>
<gene>
    <name evidence="1" type="ORF">MM415B04033_0003</name>
</gene>
<sequence length="69" mass="8291">MEPTHIYCQCCKKIKPIKGSEKVLVRYTYFPETEMDSFGVAKRLYYRDWYILQCKRCIENGKQKNKTTS</sequence>
<organism evidence="1">
    <name type="scientific">viral metagenome</name>
    <dbReference type="NCBI Taxonomy" id="1070528"/>
    <lineage>
        <taxon>unclassified sequences</taxon>
        <taxon>metagenomes</taxon>
        <taxon>organismal metagenomes</taxon>
    </lineage>
</organism>
<reference evidence="1" key="1">
    <citation type="submission" date="2020-03" db="EMBL/GenBank/DDBJ databases">
        <title>The deep terrestrial virosphere.</title>
        <authorList>
            <person name="Holmfeldt K."/>
            <person name="Nilsson E."/>
            <person name="Simone D."/>
            <person name="Lopez-Fernandez M."/>
            <person name="Wu X."/>
            <person name="de Brujin I."/>
            <person name="Lundin D."/>
            <person name="Andersson A."/>
            <person name="Bertilsson S."/>
            <person name="Dopson M."/>
        </authorList>
    </citation>
    <scope>NUCLEOTIDE SEQUENCE</scope>
    <source>
        <strain evidence="1">MM415B04033</strain>
    </source>
</reference>
<dbReference type="EMBL" id="MT143195">
    <property type="protein sequence ID" value="QJA94000.1"/>
    <property type="molecule type" value="Genomic_DNA"/>
</dbReference>
<dbReference type="AlphaFoldDB" id="A0A6M3LGM1"/>
<proteinExistence type="predicted"/>
<evidence type="ECO:0000313" key="1">
    <source>
        <dbReference type="EMBL" id="QJA94000.1"/>
    </source>
</evidence>
<protein>
    <submittedName>
        <fullName evidence="1">Uncharacterized protein</fullName>
    </submittedName>
</protein>